<organism evidence="2 3">
    <name type="scientific">Streptomyces gossypii</name>
    <dbReference type="NCBI Taxonomy" id="2883101"/>
    <lineage>
        <taxon>Bacteria</taxon>
        <taxon>Bacillati</taxon>
        <taxon>Actinomycetota</taxon>
        <taxon>Actinomycetes</taxon>
        <taxon>Kitasatosporales</taxon>
        <taxon>Streptomycetaceae</taxon>
        <taxon>Streptomyces</taxon>
    </lineage>
</organism>
<dbReference type="InterPro" id="IPR045745">
    <property type="entry name" value="HTH_58_Actinobacteria-type"/>
</dbReference>
<protein>
    <submittedName>
        <fullName evidence="2">Transcriptional regulator</fullName>
    </submittedName>
</protein>
<dbReference type="Pfam" id="PF19575">
    <property type="entry name" value="HTH_58"/>
    <property type="match status" value="1"/>
</dbReference>
<evidence type="ECO:0000259" key="1">
    <source>
        <dbReference type="Pfam" id="PF19575"/>
    </source>
</evidence>
<dbReference type="EMBL" id="JAJAGO010000006">
    <property type="protein sequence ID" value="MCT2591169.1"/>
    <property type="molecule type" value="Genomic_DNA"/>
</dbReference>
<evidence type="ECO:0000313" key="2">
    <source>
        <dbReference type="EMBL" id="MCT2591169.1"/>
    </source>
</evidence>
<sequence>MSKIDLPPLPKGKWLPADQRADVAALVVAAYTEDKKAIRQIAAECGRSYGFVHGILADANVKFRS</sequence>
<comment type="caution">
    <text evidence="2">The sequence shown here is derived from an EMBL/GenBank/DDBJ whole genome shotgun (WGS) entry which is preliminary data.</text>
</comment>
<reference evidence="2 3" key="1">
    <citation type="submission" date="2021-10" db="EMBL/GenBank/DDBJ databases">
        <title>Streptomyces gossypii sp. nov., isolated from soil collected from cotton field.</title>
        <authorList>
            <person name="Ge X."/>
            <person name="Chen X."/>
            <person name="Liu W."/>
        </authorList>
    </citation>
    <scope>NUCLEOTIDE SEQUENCE [LARGE SCALE GENOMIC DNA]</scope>
    <source>
        <strain evidence="2 3">N2-109</strain>
    </source>
</reference>
<dbReference type="Proteomes" id="UP001156389">
    <property type="component" value="Unassembled WGS sequence"/>
</dbReference>
<evidence type="ECO:0000313" key="3">
    <source>
        <dbReference type="Proteomes" id="UP001156389"/>
    </source>
</evidence>
<gene>
    <name evidence="2" type="ORF">LHJ74_14840</name>
</gene>
<dbReference type="RefSeq" id="WP_375546749.1">
    <property type="nucleotide sequence ID" value="NZ_JAJAGO010000006.1"/>
</dbReference>
<accession>A0ABT2JUM1</accession>
<keyword evidence="3" id="KW-1185">Reference proteome</keyword>
<name>A0ABT2JUM1_9ACTN</name>
<feature type="domain" description="Helix-turn-helix" evidence="1">
    <location>
        <begin position="10"/>
        <end position="65"/>
    </location>
</feature>
<proteinExistence type="predicted"/>